<dbReference type="AlphaFoldDB" id="A0A835ARM7"/>
<dbReference type="Proteomes" id="UP000636709">
    <property type="component" value="Unassembled WGS sequence"/>
</dbReference>
<keyword evidence="2" id="KW-1185">Reference proteome</keyword>
<dbReference type="OrthoDB" id="683455at2759"/>
<protein>
    <submittedName>
        <fullName evidence="1">Uncharacterized protein</fullName>
    </submittedName>
</protein>
<evidence type="ECO:0000313" key="1">
    <source>
        <dbReference type="EMBL" id="KAF8666304.1"/>
    </source>
</evidence>
<dbReference type="InterPro" id="IPR036574">
    <property type="entry name" value="Scorpion_toxin-like_sf"/>
</dbReference>
<reference evidence="1" key="1">
    <citation type="submission" date="2020-07" db="EMBL/GenBank/DDBJ databases">
        <title>Genome sequence and genetic diversity analysis of an under-domesticated orphan crop, white fonio (Digitaria exilis).</title>
        <authorList>
            <person name="Bennetzen J.L."/>
            <person name="Chen S."/>
            <person name="Ma X."/>
            <person name="Wang X."/>
            <person name="Yssel A.E.J."/>
            <person name="Chaluvadi S.R."/>
            <person name="Johnson M."/>
            <person name="Gangashetty P."/>
            <person name="Hamidou F."/>
            <person name="Sanogo M.D."/>
            <person name="Zwaenepoel A."/>
            <person name="Wallace J."/>
            <person name="Van De Peer Y."/>
            <person name="Van Deynze A."/>
        </authorList>
    </citation>
    <scope>NUCLEOTIDE SEQUENCE</scope>
    <source>
        <tissue evidence="1">Leaves</tissue>
    </source>
</reference>
<organism evidence="1 2">
    <name type="scientific">Digitaria exilis</name>
    <dbReference type="NCBI Taxonomy" id="1010633"/>
    <lineage>
        <taxon>Eukaryota</taxon>
        <taxon>Viridiplantae</taxon>
        <taxon>Streptophyta</taxon>
        <taxon>Embryophyta</taxon>
        <taxon>Tracheophyta</taxon>
        <taxon>Spermatophyta</taxon>
        <taxon>Magnoliopsida</taxon>
        <taxon>Liliopsida</taxon>
        <taxon>Poales</taxon>
        <taxon>Poaceae</taxon>
        <taxon>PACMAD clade</taxon>
        <taxon>Panicoideae</taxon>
        <taxon>Panicodae</taxon>
        <taxon>Paniceae</taxon>
        <taxon>Anthephorinae</taxon>
        <taxon>Digitaria</taxon>
    </lineage>
</organism>
<comment type="caution">
    <text evidence="1">The sequence shown here is derived from an EMBL/GenBank/DDBJ whole genome shotgun (WGS) entry which is preliminary data.</text>
</comment>
<name>A0A835ARM7_9POAL</name>
<accession>A0A835ARM7</accession>
<dbReference type="EMBL" id="JACEFO010002309">
    <property type="protein sequence ID" value="KAF8666304.1"/>
    <property type="molecule type" value="Genomic_DNA"/>
</dbReference>
<evidence type="ECO:0000313" key="2">
    <source>
        <dbReference type="Proteomes" id="UP000636709"/>
    </source>
</evidence>
<gene>
    <name evidence="1" type="ORF">HU200_053663</name>
</gene>
<proteinExistence type="predicted"/>
<dbReference type="Gene3D" id="3.30.30.10">
    <property type="entry name" value="Knottin, scorpion toxin-like"/>
    <property type="match status" value="1"/>
</dbReference>
<sequence>MFFTDMVLVEVRCSHLSGTYKGCCTSIAKCQNVCAFKSYDYYDGKDQGFLPARCCCITDRLDCRQGVRPRI</sequence>